<protein>
    <submittedName>
        <fullName evidence="1">Uncharacterized protein</fullName>
    </submittedName>
</protein>
<reference evidence="1" key="1">
    <citation type="submission" date="2018-02" db="EMBL/GenBank/DDBJ databases">
        <title>Rhizophora mucronata_Transcriptome.</title>
        <authorList>
            <person name="Meera S.P."/>
            <person name="Sreeshan A."/>
            <person name="Augustine A."/>
        </authorList>
    </citation>
    <scope>NUCLEOTIDE SEQUENCE</scope>
    <source>
        <tissue evidence="1">Leaf</tissue>
    </source>
</reference>
<accession>A0A2P2LSJ8</accession>
<sequence length="24" mass="2595">MIEEETSSGACLIGELDVKNLKSQ</sequence>
<dbReference type="AlphaFoldDB" id="A0A2P2LSJ8"/>
<organism evidence="1">
    <name type="scientific">Rhizophora mucronata</name>
    <name type="common">Asiatic mangrove</name>
    <dbReference type="NCBI Taxonomy" id="61149"/>
    <lineage>
        <taxon>Eukaryota</taxon>
        <taxon>Viridiplantae</taxon>
        <taxon>Streptophyta</taxon>
        <taxon>Embryophyta</taxon>
        <taxon>Tracheophyta</taxon>
        <taxon>Spermatophyta</taxon>
        <taxon>Magnoliopsida</taxon>
        <taxon>eudicotyledons</taxon>
        <taxon>Gunneridae</taxon>
        <taxon>Pentapetalae</taxon>
        <taxon>rosids</taxon>
        <taxon>fabids</taxon>
        <taxon>Malpighiales</taxon>
        <taxon>Rhizophoraceae</taxon>
        <taxon>Rhizophora</taxon>
    </lineage>
</organism>
<dbReference type="EMBL" id="GGEC01040457">
    <property type="protein sequence ID" value="MBX20941.1"/>
    <property type="molecule type" value="Transcribed_RNA"/>
</dbReference>
<proteinExistence type="predicted"/>
<name>A0A2P2LSJ8_RHIMU</name>
<evidence type="ECO:0000313" key="1">
    <source>
        <dbReference type="EMBL" id="MBX20941.1"/>
    </source>
</evidence>